<evidence type="ECO:0000313" key="2">
    <source>
        <dbReference type="Proteomes" id="UP000243297"/>
    </source>
</evidence>
<keyword evidence="2" id="KW-1185">Reference proteome</keyword>
<dbReference type="EMBL" id="FUWY01000001">
    <property type="protein sequence ID" value="SJZ45552.1"/>
    <property type="molecule type" value="Genomic_DNA"/>
</dbReference>
<proteinExistence type="predicted"/>
<dbReference type="PROSITE" id="PS51257">
    <property type="entry name" value="PROKAR_LIPOPROTEIN"/>
    <property type="match status" value="1"/>
</dbReference>
<organism evidence="1 2">
    <name type="scientific">Anaerorhabdus furcosa</name>
    <dbReference type="NCBI Taxonomy" id="118967"/>
    <lineage>
        <taxon>Bacteria</taxon>
        <taxon>Bacillati</taxon>
        <taxon>Bacillota</taxon>
        <taxon>Erysipelotrichia</taxon>
        <taxon>Erysipelotrichales</taxon>
        <taxon>Erysipelotrichaceae</taxon>
        <taxon>Anaerorhabdus</taxon>
    </lineage>
</organism>
<name>A0A1T4KSZ2_9FIRM</name>
<dbReference type="AlphaFoldDB" id="A0A1T4KSZ2"/>
<gene>
    <name evidence="1" type="ORF">SAMN02745191_0690</name>
</gene>
<protein>
    <submittedName>
        <fullName evidence="1">Uncharacterized protein</fullName>
    </submittedName>
</protein>
<reference evidence="2" key="1">
    <citation type="submission" date="2017-02" db="EMBL/GenBank/DDBJ databases">
        <authorList>
            <person name="Varghese N."/>
            <person name="Submissions S."/>
        </authorList>
    </citation>
    <scope>NUCLEOTIDE SEQUENCE [LARGE SCALE GENOMIC DNA]</scope>
    <source>
        <strain evidence="2">ATCC 25662</strain>
    </source>
</reference>
<dbReference type="Proteomes" id="UP000243297">
    <property type="component" value="Unassembled WGS sequence"/>
</dbReference>
<accession>A0A1T4KSZ2</accession>
<sequence>MKDGEHMKKLIVILSIFLLVTGCSTKTNEPKEMTFDERMLMLIQECISDYNTSVAADSIIHTLDTPPLPVEIETITQIESLKDLKTREDDHSNAKYIAELDLNPYKMVFHIYGECDSFWACGEASFEVDIDTIYPDNPKLASTKTILDELLAKDRKAFDYLYGIGVELANQESEKYPGYYQVINTAEIENPTSIDQIKNYVEQVFDINFISQFYAEVFESESPIYIEDNGVLYCIQNVPSITDEQVFNTSLIISSKEIENQILVDIVSSYGDIIDPELKRIIITKTENGYRLGGLY</sequence>
<evidence type="ECO:0000313" key="1">
    <source>
        <dbReference type="EMBL" id="SJZ45552.1"/>
    </source>
</evidence>